<evidence type="ECO:0000313" key="1">
    <source>
        <dbReference type="EMBL" id="KAH9295041.1"/>
    </source>
</evidence>
<protein>
    <submittedName>
        <fullName evidence="1">Uncharacterized protein</fullName>
    </submittedName>
</protein>
<accession>A0AA38C552</accession>
<dbReference type="Proteomes" id="UP000824469">
    <property type="component" value="Unassembled WGS sequence"/>
</dbReference>
<name>A0AA38C552_TAXCH</name>
<proteinExistence type="predicted"/>
<keyword evidence="2" id="KW-1185">Reference proteome</keyword>
<feature type="non-terminal residue" evidence="1">
    <location>
        <position position="94"/>
    </location>
</feature>
<sequence length="94" mass="10495">MSWVYEHITPYGRGVEVEDPGAIRAVRWTGMTILRVPHQPVASLTTADMEATPYQAMAGLWGEETVTLIAFQTTSQLVDRAGKLEIHPFDRVPQ</sequence>
<gene>
    <name evidence="1" type="ORF">KI387_038629</name>
</gene>
<evidence type="ECO:0000313" key="2">
    <source>
        <dbReference type="Proteomes" id="UP000824469"/>
    </source>
</evidence>
<comment type="caution">
    <text evidence="1">The sequence shown here is derived from an EMBL/GenBank/DDBJ whole genome shotgun (WGS) entry which is preliminary data.</text>
</comment>
<dbReference type="EMBL" id="JAHRHJ020000011">
    <property type="protein sequence ID" value="KAH9295041.1"/>
    <property type="molecule type" value="Genomic_DNA"/>
</dbReference>
<reference evidence="1 2" key="1">
    <citation type="journal article" date="2021" name="Nat. Plants">
        <title>The Taxus genome provides insights into paclitaxel biosynthesis.</title>
        <authorList>
            <person name="Xiong X."/>
            <person name="Gou J."/>
            <person name="Liao Q."/>
            <person name="Li Y."/>
            <person name="Zhou Q."/>
            <person name="Bi G."/>
            <person name="Li C."/>
            <person name="Du R."/>
            <person name="Wang X."/>
            <person name="Sun T."/>
            <person name="Guo L."/>
            <person name="Liang H."/>
            <person name="Lu P."/>
            <person name="Wu Y."/>
            <person name="Zhang Z."/>
            <person name="Ro D.K."/>
            <person name="Shang Y."/>
            <person name="Huang S."/>
            <person name="Yan J."/>
        </authorList>
    </citation>
    <scope>NUCLEOTIDE SEQUENCE [LARGE SCALE GENOMIC DNA]</scope>
    <source>
        <strain evidence="1">Ta-2019</strain>
    </source>
</reference>
<dbReference type="AlphaFoldDB" id="A0AA38C552"/>
<organism evidence="1 2">
    <name type="scientific">Taxus chinensis</name>
    <name type="common">Chinese yew</name>
    <name type="synonym">Taxus wallichiana var. chinensis</name>
    <dbReference type="NCBI Taxonomy" id="29808"/>
    <lineage>
        <taxon>Eukaryota</taxon>
        <taxon>Viridiplantae</taxon>
        <taxon>Streptophyta</taxon>
        <taxon>Embryophyta</taxon>
        <taxon>Tracheophyta</taxon>
        <taxon>Spermatophyta</taxon>
        <taxon>Pinopsida</taxon>
        <taxon>Pinidae</taxon>
        <taxon>Conifers II</taxon>
        <taxon>Cupressales</taxon>
        <taxon>Taxaceae</taxon>
        <taxon>Taxus</taxon>
    </lineage>
</organism>